<gene>
    <name evidence="1" type="ORF">M513_13405</name>
</gene>
<dbReference type="AlphaFoldDB" id="A0A085LL70"/>
<sequence length="159" mass="17851">MIEDDLLCAGKVNSRRSSCGGLINCYSGITEWYREGAVSHECFSRCITSQGSFAFSGDGTLLCLLNAKPFSIQFCSHCCFGPVAVGIPNDKIPNDEIPNGRNPECRNPERSKSRRYKIPNDLFPNDEIPKVNFLIKDSQGRRGLGSLYFKNYMHGNRFR</sequence>
<dbReference type="EMBL" id="KL363436">
    <property type="protein sequence ID" value="KFD45716.1"/>
    <property type="molecule type" value="Genomic_DNA"/>
</dbReference>
<keyword evidence="2" id="KW-1185">Reference proteome</keyword>
<reference evidence="1 2" key="1">
    <citation type="journal article" date="2014" name="Nat. Genet.">
        <title>Genome and transcriptome of the porcine whipworm Trichuris suis.</title>
        <authorList>
            <person name="Jex A.R."/>
            <person name="Nejsum P."/>
            <person name="Schwarz E.M."/>
            <person name="Hu L."/>
            <person name="Young N.D."/>
            <person name="Hall R.S."/>
            <person name="Korhonen P.K."/>
            <person name="Liao S."/>
            <person name="Thamsborg S."/>
            <person name="Xia J."/>
            <person name="Xu P."/>
            <person name="Wang S."/>
            <person name="Scheerlinck J.P."/>
            <person name="Hofmann A."/>
            <person name="Sternberg P.W."/>
            <person name="Wang J."/>
            <person name="Gasser R.B."/>
        </authorList>
    </citation>
    <scope>NUCLEOTIDE SEQUENCE [LARGE SCALE GENOMIC DNA]</scope>
    <source>
        <strain evidence="1">DCEP-RM93M</strain>
    </source>
</reference>
<accession>A0A085LL70</accession>
<proteinExistence type="predicted"/>
<dbReference type="Proteomes" id="UP000030764">
    <property type="component" value="Unassembled WGS sequence"/>
</dbReference>
<evidence type="ECO:0000313" key="1">
    <source>
        <dbReference type="EMBL" id="KFD45716.1"/>
    </source>
</evidence>
<evidence type="ECO:0000313" key="2">
    <source>
        <dbReference type="Proteomes" id="UP000030764"/>
    </source>
</evidence>
<protein>
    <submittedName>
        <fullName evidence="1">Uncharacterized protein</fullName>
    </submittedName>
</protein>
<organism evidence="1 2">
    <name type="scientific">Trichuris suis</name>
    <name type="common">pig whipworm</name>
    <dbReference type="NCBI Taxonomy" id="68888"/>
    <lineage>
        <taxon>Eukaryota</taxon>
        <taxon>Metazoa</taxon>
        <taxon>Ecdysozoa</taxon>
        <taxon>Nematoda</taxon>
        <taxon>Enoplea</taxon>
        <taxon>Dorylaimia</taxon>
        <taxon>Trichinellida</taxon>
        <taxon>Trichuridae</taxon>
        <taxon>Trichuris</taxon>
    </lineage>
</organism>
<name>A0A085LL70_9BILA</name>